<dbReference type="Proteomes" id="UP001296104">
    <property type="component" value="Unassembled WGS sequence"/>
</dbReference>
<comment type="caution">
    <text evidence="6">The sequence shown here is derived from an EMBL/GenBank/DDBJ whole genome shotgun (WGS) entry which is preliminary data.</text>
</comment>
<dbReference type="AlphaFoldDB" id="A0AAI8Z6D4"/>
<dbReference type="GO" id="GO:0000287">
    <property type="term" value="F:magnesium ion binding"/>
    <property type="evidence" value="ECO:0007669"/>
    <property type="project" value="TreeGrafter"/>
</dbReference>
<dbReference type="InterPro" id="IPR013342">
    <property type="entry name" value="Mandelate_racemase_C"/>
</dbReference>
<accession>A0AAI8Z6D4</accession>
<dbReference type="InterPro" id="IPR036849">
    <property type="entry name" value="Enolase-like_C_sf"/>
</dbReference>
<gene>
    <name evidence="6" type="ORF">LECACI_7A008416</name>
</gene>
<keyword evidence="3" id="KW-0460">Magnesium</keyword>
<evidence type="ECO:0000256" key="3">
    <source>
        <dbReference type="ARBA" id="ARBA00022842"/>
    </source>
</evidence>
<dbReference type="EMBL" id="CAVMBE010000081">
    <property type="protein sequence ID" value="CAK4033258.1"/>
    <property type="molecule type" value="Genomic_DNA"/>
</dbReference>
<evidence type="ECO:0000259" key="5">
    <source>
        <dbReference type="SMART" id="SM00922"/>
    </source>
</evidence>
<evidence type="ECO:0000313" key="7">
    <source>
        <dbReference type="Proteomes" id="UP001296104"/>
    </source>
</evidence>
<dbReference type="InterPro" id="IPR018110">
    <property type="entry name" value="Mandel_Rmase/mucon_lact_enz_CS"/>
</dbReference>
<dbReference type="SMART" id="SM00922">
    <property type="entry name" value="MR_MLE"/>
    <property type="match status" value="1"/>
</dbReference>
<reference evidence="6" key="1">
    <citation type="submission" date="2023-11" db="EMBL/GenBank/DDBJ databases">
        <authorList>
            <person name="Alioto T."/>
            <person name="Alioto T."/>
            <person name="Gomez Garrido J."/>
        </authorList>
    </citation>
    <scope>NUCLEOTIDE SEQUENCE</scope>
</reference>
<organism evidence="6 7">
    <name type="scientific">Lecanosticta acicola</name>
    <dbReference type="NCBI Taxonomy" id="111012"/>
    <lineage>
        <taxon>Eukaryota</taxon>
        <taxon>Fungi</taxon>
        <taxon>Dikarya</taxon>
        <taxon>Ascomycota</taxon>
        <taxon>Pezizomycotina</taxon>
        <taxon>Dothideomycetes</taxon>
        <taxon>Dothideomycetidae</taxon>
        <taxon>Mycosphaerellales</taxon>
        <taxon>Mycosphaerellaceae</taxon>
        <taxon>Lecanosticta</taxon>
    </lineage>
</organism>
<name>A0AAI8Z6D4_9PEZI</name>
<dbReference type="GO" id="GO:0016836">
    <property type="term" value="F:hydro-lyase activity"/>
    <property type="evidence" value="ECO:0007669"/>
    <property type="project" value="TreeGrafter"/>
</dbReference>
<feature type="region of interest" description="Disordered" evidence="4">
    <location>
        <begin position="80"/>
        <end position="102"/>
    </location>
</feature>
<dbReference type="GO" id="GO:0016052">
    <property type="term" value="P:carbohydrate catabolic process"/>
    <property type="evidence" value="ECO:0007669"/>
    <property type="project" value="TreeGrafter"/>
</dbReference>
<dbReference type="Pfam" id="PF13378">
    <property type="entry name" value="MR_MLE_C"/>
    <property type="match status" value="1"/>
</dbReference>
<evidence type="ECO:0000256" key="2">
    <source>
        <dbReference type="ARBA" id="ARBA00022723"/>
    </source>
</evidence>
<dbReference type="PANTHER" id="PTHR13794:SF58">
    <property type="entry name" value="MITOCHONDRIAL ENOLASE SUPERFAMILY MEMBER 1"/>
    <property type="match status" value="1"/>
</dbReference>
<dbReference type="SUPFAM" id="SSF51604">
    <property type="entry name" value="Enolase C-terminal domain-like"/>
    <property type="match status" value="1"/>
</dbReference>
<feature type="domain" description="Mandelate racemase/muconate lactonizing enzyme C-terminal" evidence="5">
    <location>
        <begin position="1"/>
        <end position="96"/>
    </location>
</feature>
<evidence type="ECO:0000256" key="1">
    <source>
        <dbReference type="ARBA" id="ARBA00001946"/>
    </source>
</evidence>
<protein>
    <submittedName>
        <fullName evidence="6">L-galactonate dehydratase</fullName>
    </submittedName>
</protein>
<sequence length="102" mass="11572">MKALLQETVDPGYRHFKLKVGTSIEQDRPSLQIARSVIEYDKGNVLMVDANHFWSVPEAMGYTKHLAEFKPWFIEEPTSPGDVHAHKNDHEALQAGRCAPSR</sequence>
<dbReference type="PANTHER" id="PTHR13794">
    <property type="entry name" value="ENOLASE SUPERFAMILY, MANDELATE RACEMASE"/>
    <property type="match status" value="1"/>
</dbReference>
<dbReference type="InterPro" id="IPR029065">
    <property type="entry name" value="Enolase_C-like"/>
</dbReference>
<dbReference type="GO" id="GO:0009063">
    <property type="term" value="P:amino acid catabolic process"/>
    <property type="evidence" value="ECO:0007669"/>
    <property type="project" value="InterPro"/>
</dbReference>
<evidence type="ECO:0000313" key="6">
    <source>
        <dbReference type="EMBL" id="CAK4033258.1"/>
    </source>
</evidence>
<proteinExistence type="predicted"/>
<evidence type="ECO:0000256" key="4">
    <source>
        <dbReference type="SAM" id="MobiDB-lite"/>
    </source>
</evidence>
<dbReference type="InterPro" id="IPR046945">
    <property type="entry name" value="RHMD-like"/>
</dbReference>
<comment type="cofactor">
    <cofactor evidence="1">
        <name>Mg(2+)</name>
        <dbReference type="ChEBI" id="CHEBI:18420"/>
    </cofactor>
</comment>
<keyword evidence="7" id="KW-1185">Reference proteome</keyword>
<keyword evidence="2" id="KW-0479">Metal-binding</keyword>
<dbReference type="PROSITE" id="PS00909">
    <property type="entry name" value="MR_MLE_2"/>
    <property type="match status" value="1"/>
</dbReference>
<feature type="compositionally biased region" description="Basic and acidic residues" evidence="4">
    <location>
        <begin position="83"/>
        <end position="92"/>
    </location>
</feature>
<dbReference type="Gene3D" id="3.20.20.120">
    <property type="entry name" value="Enolase-like C-terminal domain"/>
    <property type="match status" value="1"/>
</dbReference>